<dbReference type="EMBL" id="CP031320">
    <property type="protein sequence ID" value="AXK35450.1"/>
    <property type="molecule type" value="Genomic_DNA"/>
</dbReference>
<gene>
    <name evidence="1" type="ORF">DVA86_25165</name>
</gene>
<proteinExistence type="predicted"/>
<dbReference type="KEGG" id="sarm:DVA86_25165"/>
<evidence type="ECO:0008006" key="3">
    <source>
        <dbReference type="Google" id="ProtNLM"/>
    </source>
</evidence>
<sequence>MRQPRAARPPESAGPADFVPVRWGGRLERLDVLGQLIRPLFRSDVRLGLGNGLDGFAASVPVWSAGSTEQRRYVSGLLMSGEPVALLGAGRTEQVWAREEPYGWRLTGVAEAARGLEPARALLVTARTPAGPRGGRRTALLVDTATHVPGRDAGRPVPRDAVVGELGGAAELWLRSAPPTHALVAPAAVAAGDTVLRTALRCVRDAAGTGRQPDAYGLDAVAGAFLDLLTADCLGLVAARAVQLLPDNAVVYAAAAAAWAPAALTESGYDLAPLLGAGLFARTGPCGSFNRQLRGLALPARRYAPVASCRAVLAAQVSAFAQGPWFADENGAPPGLYRPGDGLPPLDIRPYPLAAPSDPLAGSLITLAARAGGEGDVAAHPGCAGALSAVLRVLVAELREVHRSLAAYRPAVTMAAGPRTYGLTSRYVLLLAAAACLGVWWHRWRGPHGGFLADSCWVTAALLRIAARLGSVGTGPAPCCEHVVRREAYLRFVEGRSYDLYAAPIDGPDVRRSGRERPPDDRGKAAL</sequence>
<accession>A0A345XUY4</accession>
<organism evidence="1 2">
    <name type="scientific">Streptomyces armeniacus</name>
    <dbReference type="NCBI Taxonomy" id="83291"/>
    <lineage>
        <taxon>Bacteria</taxon>
        <taxon>Bacillati</taxon>
        <taxon>Actinomycetota</taxon>
        <taxon>Actinomycetes</taxon>
        <taxon>Kitasatosporales</taxon>
        <taxon>Streptomycetaceae</taxon>
        <taxon>Streptomyces</taxon>
    </lineage>
</organism>
<name>A0A345XUY4_9ACTN</name>
<dbReference type="Proteomes" id="UP000254425">
    <property type="component" value="Chromosome"/>
</dbReference>
<evidence type="ECO:0000313" key="2">
    <source>
        <dbReference type="Proteomes" id="UP000254425"/>
    </source>
</evidence>
<evidence type="ECO:0000313" key="1">
    <source>
        <dbReference type="EMBL" id="AXK35450.1"/>
    </source>
</evidence>
<protein>
    <recommendedName>
        <fullName evidence="3">Acyl-CoA dehydrogenase</fullName>
    </recommendedName>
</protein>
<dbReference type="SUPFAM" id="SSF56645">
    <property type="entry name" value="Acyl-CoA dehydrogenase NM domain-like"/>
    <property type="match status" value="1"/>
</dbReference>
<reference evidence="1 2" key="1">
    <citation type="submission" date="2018-07" db="EMBL/GenBank/DDBJ databases">
        <title>Draft genome of the type strain Streptomyces armeniacus ATCC 15676.</title>
        <authorList>
            <person name="Labana P."/>
            <person name="Gosse J.T."/>
            <person name="Boddy C.N."/>
        </authorList>
    </citation>
    <scope>NUCLEOTIDE SEQUENCE [LARGE SCALE GENOMIC DNA]</scope>
    <source>
        <strain evidence="1 2">ATCC 15676</strain>
    </source>
</reference>
<dbReference type="RefSeq" id="WP_208881622.1">
    <property type="nucleotide sequence ID" value="NZ_CP031320.1"/>
</dbReference>
<keyword evidence="2" id="KW-1185">Reference proteome</keyword>
<dbReference type="InterPro" id="IPR009100">
    <property type="entry name" value="AcylCoA_DH/oxidase_NM_dom_sf"/>
</dbReference>
<dbReference type="AlphaFoldDB" id="A0A345XUY4"/>
<dbReference type="GO" id="GO:0016627">
    <property type="term" value="F:oxidoreductase activity, acting on the CH-CH group of donors"/>
    <property type="evidence" value="ECO:0007669"/>
    <property type="project" value="InterPro"/>
</dbReference>